<protein>
    <submittedName>
        <fullName evidence="2">Uncharacterized protein</fullName>
    </submittedName>
</protein>
<evidence type="ECO:0000256" key="1">
    <source>
        <dbReference type="SAM" id="MobiDB-lite"/>
    </source>
</evidence>
<reference evidence="2" key="1">
    <citation type="submission" date="2020-02" db="EMBL/GenBank/DDBJ databases">
        <authorList>
            <person name="Meier V. D."/>
        </authorList>
    </citation>
    <scope>NUCLEOTIDE SEQUENCE</scope>
    <source>
        <strain evidence="2">AVDCRST_MAG68</strain>
    </source>
</reference>
<feature type="non-terminal residue" evidence="2">
    <location>
        <position position="1"/>
    </location>
</feature>
<feature type="compositionally biased region" description="Basic and acidic residues" evidence="1">
    <location>
        <begin position="70"/>
        <end position="92"/>
    </location>
</feature>
<dbReference type="EMBL" id="CADCTW010000217">
    <property type="protein sequence ID" value="CAA9365437.1"/>
    <property type="molecule type" value="Genomic_DNA"/>
</dbReference>
<feature type="non-terminal residue" evidence="2">
    <location>
        <position position="101"/>
    </location>
</feature>
<organism evidence="2">
    <name type="scientific">uncultured Gemmatimonadota bacterium</name>
    <dbReference type="NCBI Taxonomy" id="203437"/>
    <lineage>
        <taxon>Bacteria</taxon>
        <taxon>Pseudomonadati</taxon>
        <taxon>Gemmatimonadota</taxon>
        <taxon>environmental samples</taxon>
    </lineage>
</organism>
<proteinExistence type="predicted"/>
<name>A0A6J4MPW3_9BACT</name>
<feature type="region of interest" description="Disordered" evidence="1">
    <location>
        <begin position="26"/>
        <end position="101"/>
    </location>
</feature>
<evidence type="ECO:0000313" key="2">
    <source>
        <dbReference type="EMBL" id="CAA9365437.1"/>
    </source>
</evidence>
<accession>A0A6J4MPW3</accession>
<sequence length="101" mass="10673">DRPCSPRGRPRLRPVRCCPVVPPRCVGAAGDGGRHPPPRLGRPTPGGCRGPPGGAAGDRAGASGVHRAHRVAETPGRRDHQRLVRPVLERPELALPRGRSV</sequence>
<gene>
    <name evidence="2" type="ORF">AVDCRST_MAG68-5159</name>
</gene>
<feature type="compositionally biased region" description="Gly residues" evidence="1">
    <location>
        <begin position="47"/>
        <end position="56"/>
    </location>
</feature>
<dbReference type="AlphaFoldDB" id="A0A6J4MPW3"/>